<keyword evidence="2" id="KW-1185">Reference proteome</keyword>
<dbReference type="Proteomes" id="UP001179842">
    <property type="component" value="Chromosome"/>
</dbReference>
<sequence length="145" mass="16888">MNPNGSTEAEKNFQEIKFMTDLHNNTSHKIEKREYYHNKGETTSRVVGKEQSLSIEVDLTLSLPSHRYLFDLFVSSADDLNNQYMRLELHAINREDNKYAIIMGKCMIKFNDGIPSGKPTEITKMKLDIAPQDYTWVYEDREYTG</sequence>
<reference evidence="1" key="1">
    <citation type="submission" date="2023-04" db="EMBL/GenBank/DDBJ databases">
        <title>Completed genome of Mycoplasma lagogenitalium type strain 12MS.</title>
        <authorList>
            <person name="Spergser J."/>
        </authorList>
    </citation>
    <scope>NUCLEOTIDE SEQUENCE</scope>
    <source>
        <strain evidence="1">12MS</strain>
    </source>
</reference>
<evidence type="ECO:0000313" key="1">
    <source>
        <dbReference type="EMBL" id="WGI36482.1"/>
    </source>
</evidence>
<name>A0ABY8LTA6_9BACT</name>
<evidence type="ECO:0000313" key="2">
    <source>
        <dbReference type="Proteomes" id="UP001179842"/>
    </source>
</evidence>
<protein>
    <submittedName>
        <fullName evidence="1">Uncharacterized protein</fullName>
    </submittedName>
</protein>
<accession>A0ABY8LTA6</accession>
<dbReference type="RefSeq" id="WP_280101783.1">
    <property type="nucleotide sequence ID" value="NZ_CP122979.1"/>
</dbReference>
<organism evidence="1 2">
    <name type="scientific">Mesomycoplasma lagogenitalium</name>
    <dbReference type="NCBI Taxonomy" id="171286"/>
    <lineage>
        <taxon>Bacteria</taxon>
        <taxon>Bacillati</taxon>
        <taxon>Mycoplasmatota</taxon>
        <taxon>Mycoplasmoidales</taxon>
        <taxon>Metamycoplasmataceae</taxon>
        <taxon>Mesomycoplasma</taxon>
    </lineage>
</organism>
<dbReference type="EMBL" id="CP122979">
    <property type="protein sequence ID" value="WGI36482.1"/>
    <property type="molecule type" value="Genomic_DNA"/>
</dbReference>
<gene>
    <name evidence="1" type="ORF">QEG99_03390</name>
</gene>
<proteinExistence type="predicted"/>